<comment type="caution">
    <text evidence="1">The sequence shown here is derived from an EMBL/GenBank/DDBJ whole genome shotgun (WGS) entry which is preliminary data.</text>
</comment>
<dbReference type="Proteomes" id="UP000824469">
    <property type="component" value="Unassembled WGS sequence"/>
</dbReference>
<dbReference type="PANTHER" id="PTHR37381:SF1">
    <property type="entry name" value="PENTATRICOPEPTIDE REPEAT (PPR) SUPERFAMILY PROTEIN"/>
    <property type="match status" value="1"/>
</dbReference>
<protein>
    <submittedName>
        <fullName evidence="1">Uncharacterized protein</fullName>
    </submittedName>
</protein>
<organism evidence="1 2">
    <name type="scientific">Taxus chinensis</name>
    <name type="common">Chinese yew</name>
    <name type="synonym">Taxus wallichiana var. chinensis</name>
    <dbReference type="NCBI Taxonomy" id="29808"/>
    <lineage>
        <taxon>Eukaryota</taxon>
        <taxon>Viridiplantae</taxon>
        <taxon>Streptophyta</taxon>
        <taxon>Embryophyta</taxon>
        <taxon>Tracheophyta</taxon>
        <taxon>Spermatophyta</taxon>
        <taxon>Pinopsida</taxon>
        <taxon>Pinidae</taxon>
        <taxon>Conifers II</taxon>
        <taxon>Cupressales</taxon>
        <taxon>Taxaceae</taxon>
        <taxon>Taxus</taxon>
    </lineage>
</organism>
<evidence type="ECO:0000313" key="1">
    <source>
        <dbReference type="EMBL" id="KAH9316503.1"/>
    </source>
</evidence>
<gene>
    <name evidence="1" type="ORF">KI387_025130</name>
</gene>
<keyword evidence="2" id="KW-1185">Reference proteome</keyword>
<reference evidence="1 2" key="1">
    <citation type="journal article" date="2021" name="Nat. Plants">
        <title>The Taxus genome provides insights into paclitaxel biosynthesis.</title>
        <authorList>
            <person name="Xiong X."/>
            <person name="Gou J."/>
            <person name="Liao Q."/>
            <person name="Li Y."/>
            <person name="Zhou Q."/>
            <person name="Bi G."/>
            <person name="Li C."/>
            <person name="Du R."/>
            <person name="Wang X."/>
            <person name="Sun T."/>
            <person name="Guo L."/>
            <person name="Liang H."/>
            <person name="Lu P."/>
            <person name="Wu Y."/>
            <person name="Zhang Z."/>
            <person name="Ro D.K."/>
            <person name="Shang Y."/>
            <person name="Huang S."/>
            <person name="Yan J."/>
        </authorList>
    </citation>
    <scope>NUCLEOTIDE SEQUENCE [LARGE SCALE GENOMIC DNA]</scope>
    <source>
        <strain evidence="1">Ta-2019</strain>
    </source>
</reference>
<feature type="non-terminal residue" evidence="1">
    <location>
        <position position="290"/>
    </location>
</feature>
<dbReference type="EMBL" id="JAHRHJ020000005">
    <property type="protein sequence ID" value="KAH9316503.1"/>
    <property type="molecule type" value="Genomic_DNA"/>
</dbReference>
<accession>A0AA38L9C0</accession>
<name>A0AA38L9C0_TAXCH</name>
<dbReference type="OMA" id="HVTELEF"/>
<proteinExistence type="predicted"/>
<dbReference type="AlphaFoldDB" id="A0AA38L9C0"/>
<dbReference type="PANTHER" id="PTHR37381">
    <property type="entry name" value="PENTATRICOPEPTIDE REPEAT (PPR) SUPERFAMILY PROTEIN"/>
    <property type="match status" value="1"/>
</dbReference>
<evidence type="ECO:0000313" key="2">
    <source>
        <dbReference type="Proteomes" id="UP000824469"/>
    </source>
</evidence>
<feature type="non-terminal residue" evidence="1">
    <location>
        <position position="1"/>
    </location>
</feature>
<sequence length="290" mass="31836">IRAPNGLARTHRFATESADLPVQEGERATVALAAPSNVGRVMGPLRLSARTPGWRPGEPMFITNHVTELEFRLLPAPSKAGSSDSFGVSLIIPALVLLASGDAATAFFDPTLPKLISTVAVSAFVLGTSANALVLPQLNQLPQRILDVVALRQQLLSQYDLLQCRLKELIQAAEEEVWMLARMCHLENKIEVVGESSYSARKNRVKQAQENLDESLVAKLELIDSYAKIASLIEIEVEMDVDVLAAEAVTNAASIAEQIERLMELEDLEEHWRIQAEANDEVERLLRSLP</sequence>